<protein>
    <submittedName>
        <fullName evidence="3">1-alkyl-2-acetylglycerophosphocholine esterase</fullName>
    </submittedName>
</protein>
<reference evidence="3" key="1">
    <citation type="submission" date="2016-11" db="UniProtKB">
        <authorList>
            <consortium name="WormBaseParasite"/>
        </authorList>
    </citation>
    <scope>IDENTIFICATION</scope>
</reference>
<name>A0A1I7YMU2_9BILA</name>
<organism evidence="2 3">
    <name type="scientific">Steinernema glaseri</name>
    <dbReference type="NCBI Taxonomy" id="37863"/>
    <lineage>
        <taxon>Eukaryota</taxon>
        <taxon>Metazoa</taxon>
        <taxon>Ecdysozoa</taxon>
        <taxon>Nematoda</taxon>
        <taxon>Chromadorea</taxon>
        <taxon>Rhabditida</taxon>
        <taxon>Tylenchina</taxon>
        <taxon>Panagrolaimomorpha</taxon>
        <taxon>Strongyloidoidea</taxon>
        <taxon>Steinernematidae</taxon>
        <taxon>Steinernema</taxon>
    </lineage>
</organism>
<feature type="compositionally biased region" description="Polar residues" evidence="1">
    <location>
        <begin position="62"/>
        <end position="74"/>
    </location>
</feature>
<evidence type="ECO:0000313" key="2">
    <source>
        <dbReference type="Proteomes" id="UP000095287"/>
    </source>
</evidence>
<dbReference type="Proteomes" id="UP000095287">
    <property type="component" value="Unplaced"/>
</dbReference>
<proteinExistence type="predicted"/>
<dbReference type="WBParaSite" id="L893_g17927.t1">
    <property type="protein sequence ID" value="L893_g17927.t1"/>
    <property type="gene ID" value="L893_g17927"/>
</dbReference>
<evidence type="ECO:0000256" key="1">
    <source>
        <dbReference type="SAM" id="MobiDB-lite"/>
    </source>
</evidence>
<feature type="region of interest" description="Disordered" evidence="1">
    <location>
        <begin position="40"/>
        <end position="74"/>
    </location>
</feature>
<evidence type="ECO:0000313" key="3">
    <source>
        <dbReference type="WBParaSite" id="L893_g17927.t1"/>
    </source>
</evidence>
<dbReference type="AlphaFoldDB" id="A0A1I7YMU2"/>
<sequence>MPINTDRYLGTFLDIVLGGHGDKDGYADHYGSIPWHLSRRRPRRPWGQGERISNGGSWLMASPTSRDATSNGRPTRSYVFISGHRGLNASMGGLHSYFMETQWTGSQCEK</sequence>
<keyword evidence="2" id="KW-1185">Reference proteome</keyword>
<accession>A0A1I7YMU2</accession>